<protein>
    <submittedName>
        <fullName evidence="2">Hypoxanthine-DNA glycosylase</fullName>
    </submittedName>
</protein>
<name>A0A7Y9ITF6_9BURK</name>
<dbReference type="SMART" id="SM00987">
    <property type="entry name" value="UreE_C"/>
    <property type="match status" value="1"/>
</dbReference>
<evidence type="ECO:0000313" key="3">
    <source>
        <dbReference type="Proteomes" id="UP000542125"/>
    </source>
</evidence>
<dbReference type="InterPro" id="IPR036895">
    <property type="entry name" value="Uracil-DNA_glycosylase-like_sf"/>
</dbReference>
<dbReference type="Pfam" id="PF03167">
    <property type="entry name" value="UDG"/>
    <property type="match status" value="1"/>
</dbReference>
<comment type="caution">
    <text evidence="2">The sequence shown here is derived from an EMBL/GenBank/DDBJ whole genome shotgun (WGS) entry which is preliminary data.</text>
</comment>
<accession>A0A7Y9ITF6</accession>
<feature type="domain" description="Uracil-DNA glycosylase-like" evidence="1">
    <location>
        <begin position="9"/>
        <end position="160"/>
    </location>
</feature>
<dbReference type="AlphaFoldDB" id="A0A7Y9ITF6"/>
<sequence>MVSLTGGLPPIIPSTTRLLLLGSFPGVISLDHARYYAHPRNQFWRLVGACIDQPLHDMPYADRLATLARHDIGLWDMIAQCRRVGSLDAAVKDASLHPLADYLKTAAPHLQKIGFNGALSWKLGHPLADHGYAVFKLPSSSPAAASVRFDDKLAVWKAMFAS</sequence>
<dbReference type="Proteomes" id="UP000542125">
    <property type="component" value="Unassembled WGS sequence"/>
</dbReference>
<evidence type="ECO:0000313" key="2">
    <source>
        <dbReference type="EMBL" id="NYE82767.1"/>
    </source>
</evidence>
<proteinExistence type="predicted"/>
<organism evidence="2 3">
    <name type="scientific">Pigmentiphaga litoralis</name>
    <dbReference type="NCBI Taxonomy" id="516702"/>
    <lineage>
        <taxon>Bacteria</taxon>
        <taxon>Pseudomonadati</taxon>
        <taxon>Pseudomonadota</taxon>
        <taxon>Betaproteobacteria</taxon>
        <taxon>Burkholderiales</taxon>
        <taxon>Alcaligenaceae</taxon>
        <taxon>Pigmentiphaga</taxon>
    </lineage>
</organism>
<dbReference type="InterPro" id="IPR005122">
    <property type="entry name" value="Uracil-DNA_glycosylase-like"/>
</dbReference>
<gene>
    <name evidence="2" type="ORF">FHW18_002038</name>
</gene>
<dbReference type="SMART" id="SM00986">
    <property type="entry name" value="UDG"/>
    <property type="match status" value="1"/>
</dbReference>
<dbReference type="SUPFAM" id="SSF52141">
    <property type="entry name" value="Uracil-DNA glycosylase-like"/>
    <property type="match status" value="1"/>
</dbReference>
<evidence type="ECO:0000259" key="1">
    <source>
        <dbReference type="SMART" id="SM00986"/>
    </source>
</evidence>
<dbReference type="NCBIfam" id="TIGR04274">
    <property type="entry name" value="hypoxanDNAglyco"/>
    <property type="match status" value="1"/>
</dbReference>
<dbReference type="Gene3D" id="3.40.470.10">
    <property type="entry name" value="Uracil-DNA glycosylase-like domain"/>
    <property type="match status" value="1"/>
</dbReference>
<keyword evidence="3" id="KW-1185">Reference proteome</keyword>
<dbReference type="RefSeq" id="WP_179585907.1">
    <property type="nucleotide sequence ID" value="NZ_JACBYR010000001.1"/>
</dbReference>
<dbReference type="EMBL" id="JACBYR010000001">
    <property type="protein sequence ID" value="NYE82767.1"/>
    <property type="molecule type" value="Genomic_DNA"/>
</dbReference>
<reference evidence="2 3" key="1">
    <citation type="submission" date="2020-07" db="EMBL/GenBank/DDBJ databases">
        <title>Genomic Encyclopedia of Type Strains, Phase IV (KMG-V): Genome sequencing to study the core and pangenomes of soil and plant-associated prokaryotes.</title>
        <authorList>
            <person name="Whitman W."/>
        </authorList>
    </citation>
    <scope>NUCLEOTIDE SEQUENCE [LARGE SCALE GENOMIC DNA]</scope>
    <source>
        <strain evidence="2 3">SAS40</strain>
    </source>
</reference>
<dbReference type="InterPro" id="IPR026353">
    <property type="entry name" value="Hypoxan-DNA_Glyclase"/>
</dbReference>
<dbReference type="CDD" id="cd10032">
    <property type="entry name" value="UDG-F6_HDG"/>
    <property type="match status" value="1"/>
</dbReference>